<evidence type="ECO:0000256" key="1">
    <source>
        <dbReference type="SAM" id="MobiDB-lite"/>
    </source>
</evidence>
<dbReference type="InParanoid" id="D8LU86"/>
<evidence type="ECO:0000313" key="3">
    <source>
        <dbReference type="Proteomes" id="UP000002630"/>
    </source>
</evidence>
<sequence length="59" mass="6370">MRRMLEEEMQVQWRATLPAMQTVGGELPVLDQETPGEATGSGSKAGGRGSGEKENYGFI</sequence>
<reference evidence="2 3" key="1">
    <citation type="journal article" date="2010" name="Nature">
        <title>The Ectocarpus genome and the independent evolution of multicellularity in brown algae.</title>
        <authorList>
            <person name="Cock J.M."/>
            <person name="Sterck L."/>
            <person name="Rouze P."/>
            <person name="Scornet D."/>
            <person name="Allen A.E."/>
            <person name="Amoutzias G."/>
            <person name="Anthouard V."/>
            <person name="Artiguenave F."/>
            <person name="Aury J.M."/>
            <person name="Badger J.H."/>
            <person name="Beszteri B."/>
            <person name="Billiau K."/>
            <person name="Bonnet E."/>
            <person name="Bothwell J.H."/>
            <person name="Bowler C."/>
            <person name="Boyen C."/>
            <person name="Brownlee C."/>
            <person name="Carrano C.J."/>
            <person name="Charrier B."/>
            <person name="Cho G.Y."/>
            <person name="Coelho S.M."/>
            <person name="Collen J."/>
            <person name="Corre E."/>
            <person name="Da Silva C."/>
            <person name="Delage L."/>
            <person name="Delaroque N."/>
            <person name="Dittami S.M."/>
            <person name="Doulbeau S."/>
            <person name="Elias M."/>
            <person name="Farnham G."/>
            <person name="Gachon C.M."/>
            <person name="Gschloessl B."/>
            <person name="Heesch S."/>
            <person name="Jabbari K."/>
            <person name="Jubin C."/>
            <person name="Kawai H."/>
            <person name="Kimura K."/>
            <person name="Kloareg B."/>
            <person name="Kupper F.C."/>
            <person name="Lang D."/>
            <person name="Le Bail A."/>
            <person name="Leblanc C."/>
            <person name="Lerouge P."/>
            <person name="Lohr M."/>
            <person name="Lopez P.J."/>
            <person name="Martens C."/>
            <person name="Maumus F."/>
            <person name="Michel G."/>
            <person name="Miranda-Saavedra D."/>
            <person name="Morales J."/>
            <person name="Moreau H."/>
            <person name="Motomura T."/>
            <person name="Nagasato C."/>
            <person name="Napoli C.A."/>
            <person name="Nelson D.R."/>
            <person name="Nyvall-Collen P."/>
            <person name="Peters A.F."/>
            <person name="Pommier C."/>
            <person name="Potin P."/>
            <person name="Poulain J."/>
            <person name="Quesneville H."/>
            <person name="Read B."/>
            <person name="Rensing S.A."/>
            <person name="Ritter A."/>
            <person name="Rousvoal S."/>
            <person name="Samanta M."/>
            <person name="Samson G."/>
            <person name="Schroeder D.C."/>
            <person name="Segurens B."/>
            <person name="Strittmatter M."/>
            <person name="Tonon T."/>
            <person name="Tregear J.W."/>
            <person name="Valentin K."/>
            <person name="von Dassow P."/>
            <person name="Yamagishi T."/>
            <person name="Van de Peer Y."/>
            <person name="Wincker P."/>
        </authorList>
    </citation>
    <scope>NUCLEOTIDE SEQUENCE [LARGE SCALE GENOMIC DNA]</scope>
    <source>
        <strain evidence="3">Ec32 / CCAP1310/4</strain>
    </source>
</reference>
<feature type="region of interest" description="Disordered" evidence="1">
    <location>
        <begin position="28"/>
        <end position="59"/>
    </location>
</feature>
<keyword evidence="3" id="KW-1185">Reference proteome</keyword>
<evidence type="ECO:0000313" key="2">
    <source>
        <dbReference type="EMBL" id="CBN75427.1"/>
    </source>
</evidence>
<dbReference type="AlphaFoldDB" id="D8LU86"/>
<organism evidence="2 3">
    <name type="scientific">Ectocarpus siliculosus</name>
    <name type="common">Brown alga</name>
    <name type="synonym">Conferva siliculosa</name>
    <dbReference type="NCBI Taxonomy" id="2880"/>
    <lineage>
        <taxon>Eukaryota</taxon>
        <taxon>Sar</taxon>
        <taxon>Stramenopiles</taxon>
        <taxon>Ochrophyta</taxon>
        <taxon>PX clade</taxon>
        <taxon>Phaeophyceae</taxon>
        <taxon>Ectocarpales</taxon>
        <taxon>Ectocarpaceae</taxon>
        <taxon>Ectocarpus</taxon>
    </lineage>
</organism>
<feature type="compositionally biased region" description="Basic and acidic residues" evidence="1">
    <location>
        <begin position="50"/>
        <end position="59"/>
    </location>
</feature>
<dbReference type="EMBL" id="FN649742">
    <property type="protein sequence ID" value="CBN75427.1"/>
    <property type="molecule type" value="Genomic_DNA"/>
</dbReference>
<dbReference type="Proteomes" id="UP000002630">
    <property type="component" value="Linkage Group LG17"/>
</dbReference>
<name>D8LU86_ECTSI</name>
<dbReference type="EMBL" id="FN649232">
    <property type="protein sequence ID" value="CBN75427.1"/>
    <property type="molecule type" value="Genomic_DNA"/>
</dbReference>
<protein>
    <submittedName>
        <fullName evidence="2">Uncharacterized protein</fullName>
    </submittedName>
</protein>
<accession>D8LU86</accession>
<gene>
    <name evidence="2" type="ORF">Esi_0099_0013</name>
</gene>
<proteinExistence type="predicted"/>